<keyword evidence="3" id="KW-0560">Oxidoreductase</keyword>
<dbReference type="SUPFAM" id="SSF51197">
    <property type="entry name" value="Clavaminate synthase-like"/>
    <property type="match status" value="1"/>
</dbReference>
<keyword evidence="1 5" id="KW-0479">Metal-binding</keyword>
<dbReference type="STRING" id="1121357.SAMN05661109_01634"/>
<dbReference type="InterPro" id="IPR004574">
    <property type="entry name" value="Alkb"/>
</dbReference>
<evidence type="ECO:0000313" key="8">
    <source>
        <dbReference type="Proteomes" id="UP000198929"/>
    </source>
</evidence>
<dbReference type="InterPro" id="IPR037151">
    <property type="entry name" value="AlkB-like_sf"/>
</dbReference>
<feature type="binding site" evidence="5">
    <location>
        <position position="136"/>
    </location>
    <ligand>
        <name>Fe cation</name>
        <dbReference type="ChEBI" id="CHEBI:24875"/>
        <note>catalytic</note>
    </ligand>
</feature>
<dbReference type="PANTHER" id="PTHR16557:SF2">
    <property type="entry name" value="NUCLEIC ACID DIOXYGENASE ALKBH1"/>
    <property type="match status" value="1"/>
</dbReference>
<evidence type="ECO:0000256" key="5">
    <source>
        <dbReference type="PIRSR" id="PIRSR604574-2"/>
    </source>
</evidence>
<accession>A0A1H9U3Z4</accession>
<dbReference type="GO" id="GO:0035513">
    <property type="term" value="P:oxidative RNA demethylation"/>
    <property type="evidence" value="ECO:0007669"/>
    <property type="project" value="TreeGrafter"/>
</dbReference>
<comment type="cofactor">
    <cofactor evidence="5">
        <name>Fe(2+)</name>
        <dbReference type="ChEBI" id="CHEBI:29033"/>
    </cofactor>
    <text evidence="5">Binds 1 Fe(2+) ion per subunit.</text>
</comment>
<dbReference type="PANTHER" id="PTHR16557">
    <property type="entry name" value="ALKYLATED DNA REPAIR PROTEIN ALKB-RELATED"/>
    <property type="match status" value="1"/>
</dbReference>
<dbReference type="Gene3D" id="2.60.120.590">
    <property type="entry name" value="Alpha-ketoglutarate-dependent dioxygenase AlkB-like"/>
    <property type="match status" value="1"/>
</dbReference>
<sequence>MLLEIPRPPARIAPGIVHLPGMLDLEQQRRLVEQSREIARQVAGTPVSMHRRQVGTGQMEAYILSLGYFWATNPYRLVREVDGYKVPPVPQNFQVLADDALAQAYQLDQLVGNTVRAETALVNYYPPGTGMGMHVDAEEEANNAVISVSIGDETVFRIESATGTHEVLLTSGDVIVFGGPARRAKHGVLGVRDGTGPAGTGLKEGRINITIRQVVP</sequence>
<feature type="binding site" evidence="5">
    <location>
        <position position="186"/>
    </location>
    <ligand>
        <name>Fe cation</name>
        <dbReference type="ChEBI" id="CHEBI:24875"/>
        <note>catalytic</note>
    </ligand>
</feature>
<dbReference type="EMBL" id="FOGQ01000007">
    <property type="protein sequence ID" value="SES03884.1"/>
    <property type="molecule type" value="Genomic_DNA"/>
</dbReference>
<feature type="domain" description="Fe2OG dioxygenase" evidence="6">
    <location>
        <begin position="116"/>
        <end position="215"/>
    </location>
</feature>
<dbReference type="Proteomes" id="UP000198929">
    <property type="component" value="Unassembled WGS sequence"/>
</dbReference>
<dbReference type="PROSITE" id="PS51471">
    <property type="entry name" value="FE2OG_OXY"/>
    <property type="match status" value="1"/>
</dbReference>
<name>A0A1H9U3Z4_9CORY</name>
<dbReference type="GO" id="GO:0008198">
    <property type="term" value="F:ferrous iron binding"/>
    <property type="evidence" value="ECO:0007669"/>
    <property type="project" value="TreeGrafter"/>
</dbReference>
<evidence type="ECO:0000256" key="4">
    <source>
        <dbReference type="ARBA" id="ARBA00023004"/>
    </source>
</evidence>
<dbReference type="GO" id="GO:0035516">
    <property type="term" value="F:broad specificity oxidative DNA demethylase activity"/>
    <property type="evidence" value="ECO:0007669"/>
    <property type="project" value="TreeGrafter"/>
</dbReference>
<keyword evidence="8" id="KW-1185">Reference proteome</keyword>
<proteinExistence type="predicted"/>
<keyword evidence="4 5" id="KW-0408">Iron</keyword>
<gene>
    <name evidence="7" type="ORF">SAMN05661109_01634</name>
</gene>
<feature type="binding site" evidence="5">
    <location>
        <position position="134"/>
    </location>
    <ligand>
        <name>Fe cation</name>
        <dbReference type="ChEBI" id="CHEBI:24875"/>
        <note>catalytic</note>
    </ligand>
</feature>
<dbReference type="InterPro" id="IPR005123">
    <property type="entry name" value="Oxoglu/Fe-dep_dioxygenase_dom"/>
</dbReference>
<organism evidence="7 8">
    <name type="scientific">Corynebacterium cystitidis DSM 20524</name>
    <dbReference type="NCBI Taxonomy" id="1121357"/>
    <lineage>
        <taxon>Bacteria</taxon>
        <taxon>Bacillati</taxon>
        <taxon>Actinomycetota</taxon>
        <taxon>Actinomycetes</taxon>
        <taxon>Mycobacteriales</taxon>
        <taxon>Corynebacteriaceae</taxon>
        <taxon>Corynebacterium</taxon>
    </lineage>
</organism>
<dbReference type="AlphaFoldDB" id="A0A1H9U3Z4"/>
<dbReference type="GO" id="GO:0005737">
    <property type="term" value="C:cytoplasm"/>
    <property type="evidence" value="ECO:0007669"/>
    <property type="project" value="TreeGrafter"/>
</dbReference>
<dbReference type="GO" id="GO:0035515">
    <property type="term" value="F:oxidative RNA demethylase activity"/>
    <property type="evidence" value="ECO:0007669"/>
    <property type="project" value="TreeGrafter"/>
</dbReference>
<protein>
    <submittedName>
        <fullName evidence="7">DNA-N1-methyladenine dioxygenase</fullName>
    </submittedName>
</protein>
<evidence type="ECO:0000256" key="3">
    <source>
        <dbReference type="ARBA" id="ARBA00023002"/>
    </source>
</evidence>
<evidence type="ECO:0000259" key="6">
    <source>
        <dbReference type="PROSITE" id="PS51471"/>
    </source>
</evidence>
<dbReference type="RefSeq" id="WP_092258855.1">
    <property type="nucleotide sequence ID" value="NZ_CP047199.1"/>
</dbReference>
<dbReference type="Pfam" id="PF13532">
    <property type="entry name" value="2OG-FeII_Oxy_2"/>
    <property type="match status" value="1"/>
</dbReference>
<evidence type="ECO:0000256" key="1">
    <source>
        <dbReference type="ARBA" id="ARBA00022723"/>
    </source>
</evidence>
<dbReference type="InterPro" id="IPR027450">
    <property type="entry name" value="AlkB-like"/>
</dbReference>
<keyword evidence="2 7" id="KW-0223">Dioxygenase</keyword>
<evidence type="ECO:0000256" key="2">
    <source>
        <dbReference type="ARBA" id="ARBA00022964"/>
    </source>
</evidence>
<evidence type="ECO:0000313" key="7">
    <source>
        <dbReference type="EMBL" id="SES03884.1"/>
    </source>
</evidence>
<reference evidence="8" key="1">
    <citation type="submission" date="2016-10" db="EMBL/GenBank/DDBJ databases">
        <authorList>
            <person name="Varghese N."/>
            <person name="Submissions S."/>
        </authorList>
    </citation>
    <scope>NUCLEOTIDE SEQUENCE [LARGE SCALE GENOMIC DNA]</scope>
    <source>
        <strain evidence="8">DSM 20524</strain>
    </source>
</reference>